<gene>
    <name evidence="1" type="ORF">CSW40_09370</name>
</gene>
<evidence type="ECO:0000313" key="1">
    <source>
        <dbReference type="EMBL" id="RTH23660.1"/>
    </source>
</evidence>
<dbReference type="Proteomes" id="UP000286712">
    <property type="component" value="Unassembled WGS sequence"/>
</dbReference>
<evidence type="ECO:0000313" key="2">
    <source>
        <dbReference type="Proteomes" id="UP000286712"/>
    </source>
</evidence>
<dbReference type="AlphaFoldDB" id="A0A430RV09"/>
<accession>A0A430RV09</accession>
<dbReference type="EMBL" id="PELW01000308">
    <property type="protein sequence ID" value="RTH23660.1"/>
    <property type="molecule type" value="Genomic_DNA"/>
</dbReference>
<comment type="caution">
    <text evidence="1">The sequence shown here is derived from an EMBL/GenBank/DDBJ whole genome shotgun (WGS) entry which is preliminary data.</text>
</comment>
<sequence length="66" mass="7385">MHGKRLAFLGEPLCRGLSDRPSPFVPWEGRMVRPGREIRADEGTVGYVAVGRGWLCHAPFVLEPPR</sequence>
<reference evidence="1 2" key="1">
    <citation type="journal article" date="2019" name="Extremophiles">
        <title>Biogeography of thermophiles and predominance of Thermus scotoductus in domestic water heaters.</title>
        <authorList>
            <person name="Wilpiszeski R.L."/>
            <person name="Zhang Z."/>
            <person name="House C.H."/>
        </authorList>
    </citation>
    <scope>NUCLEOTIDE SEQUENCE [LARGE SCALE GENOMIC DNA]</scope>
    <source>
        <strain evidence="1 2">27_S27</strain>
    </source>
</reference>
<name>A0A430RV09_THESC</name>
<protein>
    <submittedName>
        <fullName evidence="1">Uncharacterized protein</fullName>
    </submittedName>
</protein>
<proteinExistence type="predicted"/>
<organism evidence="1 2">
    <name type="scientific">Thermus scotoductus</name>
    <dbReference type="NCBI Taxonomy" id="37636"/>
    <lineage>
        <taxon>Bacteria</taxon>
        <taxon>Thermotogati</taxon>
        <taxon>Deinococcota</taxon>
        <taxon>Deinococci</taxon>
        <taxon>Thermales</taxon>
        <taxon>Thermaceae</taxon>
        <taxon>Thermus</taxon>
    </lineage>
</organism>